<dbReference type="EMBL" id="LAZR01062279">
    <property type="protein sequence ID" value="KKK61862.1"/>
    <property type="molecule type" value="Genomic_DNA"/>
</dbReference>
<reference evidence="1" key="1">
    <citation type="journal article" date="2015" name="Nature">
        <title>Complex archaea that bridge the gap between prokaryotes and eukaryotes.</title>
        <authorList>
            <person name="Spang A."/>
            <person name="Saw J.H."/>
            <person name="Jorgensen S.L."/>
            <person name="Zaremba-Niedzwiedzka K."/>
            <person name="Martijn J."/>
            <person name="Lind A.E."/>
            <person name="van Eijk R."/>
            <person name="Schleper C."/>
            <person name="Guy L."/>
            <person name="Ettema T.J."/>
        </authorList>
    </citation>
    <scope>NUCLEOTIDE SEQUENCE</scope>
</reference>
<comment type="caution">
    <text evidence="1">The sequence shown here is derived from an EMBL/GenBank/DDBJ whole genome shotgun (WGS) entry which is preliminary data.</text>
</comment>
<proteinExistence type="predicted"/>
<sequence>VRRLKNREHERGAKPSVRVLSTICIVRDINKEA</sequence>
<evidence type="ECO:0000313" key="1">
    <source>
        <dbReference type="EMBL" id="KKK61862.1"/>
    </source>
</evidence>
<accession>A0A0F8WYE9</accession>
<dbReference type="AlphaFoldDB" id="A0A0F8WYE9"/>
<organism evidence="1">
    <name type="scientific">marine sediment metagenome</name>
    <dbReference type="NCBI Taxonomy" id="412755"/>
    <lineage>
        <taxon>unclassified sequences</taxon>
        <taxon>metagenomes</taxon>
        <taxon>ecological metagenomes</taxon>
    </lineage>
</organism>
<name>A0A0F8WYE9_9ZZZZ</name>
<protein>
    <submittedName>
        <fullName evidence="1">Uncharacterized protein</fullName>
    </submittedName>
</protein>
<gene>
    <name evidence="1" type="ORF">LCGC14_3010060</name>
</gene>
<feature type="non-terminal residue" evidence="1">
    <location>
        <position position="1"/>
    </location>
</feature>